<name>A0A379IM82_ECTME</name>
<gene>
    <name evidence="1" type="ORF">NCTC10899_00144</name>
</gene>
<protein>
    <submittedName>
        <fullName evidence="1">Uncharacterized protein</fullName>
    </submittedName>
</protein>
<dbReference type="Proteomes" id="UP000254260">
    <property type="component" value="Unassembled WGS sequence"/>
</dbReference>
<evidence type="ECO:0000313" key="1">
    <source>
        <dbReference type="EMBL" id="SUD37389.1"/>
    </source>
</evidence>
<reference evidence="1 2" key="1">
    <citation type="submission" date="2018-06" db="EMBL/GenBank/DDBJ databases">
        <authorList>
            <consortium name="Pathogen Informatics"/>
            <person name="Doyle S."/>
        </authorList>
    </citation>
    <scope>NUCLEOTIDE SEQUENCE [LARGE SCALE GENOMIC DNA]</scope>
    <source>
        <strain evidence="1 2">NCTC10899</strain>
    </source>
</reference>
<dbReference type="OrthoDB" id="1492854at2"/>
<proteinExistence type="predicted"/>
<dbReference type="RefSeq" id="WP_115290191.1">
    <property type="nucleotide sequence ID" value="NZ_UGUU01000001.1"/>
</dbReference>
<dbReference type="EMBL" id="UGUU01000001">
    <property type="protein sequence ID" value="SUD37389.1"/>
    <property type="molecule type" value="Genomic_DNA"/>
</dbReference>
<sequence>MHQDNPLTVYLRDFIGNVNEHYKWSFNEVAAAKYLDQPLPAEATWFDKTLALKARLKERLAQSDSRQEHLQIASYFISDWGGVGTNKNLERIVDWTRAQAAEGRQAFEQVELKGVSSWSKYLSLLCDWAPIYDSRVAFAINAINYMHGQLDCFYPMPEGRSPRLSLIDLETLFLLARLDLISDDDVRHRQLSARVQKKFHLPEKQTYSRYVALLEEVAIQLGLGVDGHHQVEMLLFSMAPERIFSDLLGHLRKTQAVTPA</sequence>
<accession>A0A379IM82</accession>
<organism evidence="1 2">
    <name type="scientific">Ectopseudomonas mendocina</name>
    <name type="common">Pseudomonas mendocina</name>
    <dbReference type="NCBI Taxonomy" id="300"/>
    <lineage>
        <taxon>Bacteria</taxon>
        <taxon>Pseudomonadati</taxon>
        <taxon>Pseudomonadota</taxon>
        <taxon>Gammaproteobacteria</taxon>
        <taxon>Pseudomonadales</taxon>
        <taxon>Pseudomonadaceae</taxon>
        <taxon>Ectopseudomonas</taxon>
    </lineage>
</organism>
<evidence type="ECO:0000313" key="2">
    <source>
        <dbReference type="Proteomes" id="UP000254260"/>
    </source>
</evidence>
<dbReference type="AlphaFoldDB" id="A0A379IM82"/>